<evidence type="ECO:0000313" key="2">
    <source>
        <dbReference type="WBParaSite" id="JU765_v2.g9783.t1"/>
    </source>
</evidence>
<sequence>MVLTAVGQLVSDQDAHLSESDYLAREILLVSPGCMSMQMLMIYIGFKFREFLKRQTAFGNGFESIRPVFIFQNDVNQSLPNEIKEP</sequence>
<name>A0AC34RT48_9BILA</name>
<dbReference type="WBParaSite" id="JU765_v2.g9783.t1">
    <property type="protein sequence ID" value="JU765_v2.g9783.t1"/>
    <property type="gene ID" value="JU765_v2.g9783"/>
</dbReference>
<dbReference type="Proteomes" id="UP000887576">
    <property type="component" value="Unplaced"/>
</dbReference>
<protein>
    <submittedName>
        <fullName evidence="2">Uncharacterized protein</fullName>
    </submittedName>
</protein>
<organism evidence="1 2">
    <name type="scientific">Panagrolaimus sp. JU765</name>
    <dbReference type="NCBI Taxonomy" id="591449"/>
    <lineage>
        <taxon>Eukaryota</taxon>
        <taxon>Metazoa</taxon>
        <taxon>Ecdysozoa</taxon>
        <taxon>Nematoda</taxon>
        <taxon>Chromadorea</taxon>
        <taxon>Rhabditida</taxon>
        <taxon>Tylenchina</taxon>
        <taxon>Panagrolaimomorpha</taxon>
        <taxon>Panagrolaimoidea</taxon>
        <taxon>Panagrolaimidae</taxon>
        <taxon>Panagrolaimus</taxon>
    </lineage>
</organism>
<accession>A0AC34RT48</accession>
<reference evidence="2" key="1">
    <citation type="submission" date="2022-11" db="UniProtKB">
        <authorList>
            <consortium name="WormBaseParasite"/>
        </authorList>
    </citation>
    <scope>IDENTIFICATION</scope>
</reference>
<evidence type="ECO:0000313" key="1">
    <source>
        <dbReference type="Proteomes" id="UP000887576"/>
    </source>
</evidence>
<proteinExistence type="predicted"/>